<evidence type="ECO:0000256" key="7">
    <source>
        <dbReference type="HAMAP-Rule" id="MF_00107"/>
    </source>
</evidence>
<evidence type="ECO:0000256" key="6">
    <source>
        <dbReference type="ARBA" id="ARBA00023239"/>
    </source>
</evidence>
<dbReference type="EC" id="4.6.1.12" evidence="3 7"/>
<organism evidence="10 11">
    <name type="scientific">Granulicella arctica</name>
    <dbReference type="NCBI Taxonomy" id="940613"/>
    <lineage>
        <taxon>Bacteria</taxon>
        <taxon>Pseudomonadati</taxon>
        <taxon>Acidobacteriota</taxon>
        <taxon>Terriglobia</taxon>
        <taxon>Terriglobales</taxon>
        <taxon>Acidobacteriaceae</taxon>
        <taxon>Granulicella</taxon>
    </lineage>
</organism>
<keyword evidence="5 7" id="KW-0414">Isoprene biosynthesis</keyword>
<reference evidence="10 11" key="1">
    <citation type="submission" date="2020-07" db="EMBL/GenBank/DDBJ databases">
        <title>Genomic Encyclopedia of Type Strains, Phase IV (KMG-V): Genome sequencing to study the core and pangenomes of soil and plant-associated prokaryotes.</title>
        <authorList>
            <person name="Whitman W."/>
        </authorList>
    </citation>
    <scope>NUCLEOTIDE SEQUENCE [LARGE SCALE GENOMIC DNA]</scope>
    <source>
        <strain evidence="10 11">X4EP2</strain>
    </source>
</reference>
<comment type="caution">
    <text evidence="10">The sequence shown here is derived from an EMBL/GenBank/DDBJ whole genome shotgun (WGS) entry which is preliminary data.</text>
</comment>
<dbReference type="PANTHER" id="PTHR43181:SF1">
    <property type="entry name" value="2-C-METHYL-D-ERYTHRITOL 2,4-CYCLODIPHOSPHATE SYNTHASE, CHLOROPLASTIC"/>
    <property type="match status" value="1"/>
</dbReference>
<dbReference type="SUPFAM" id="SSF69765">
    <property type="entry name" value="IpsF-like"/>
    <property type="match status" value="1"/>
</dbReference>
<name>A0A7Y9TGH5_9BACT</name>
<dbReference type="RefSeq" id="WP_348640822.1">
    <property type="nucleotide sequence ID" value="NZ_JACCCW010000001.1"/>
</dbReference>
<evidence type="ECO:0000256" key="8">
    <source>
        <dbReference type="RuleBase" id="RU004395"/>
    </source>
</evidence>
<keyword evidence="6 7" id="KW-0456">Lyase</keyword>
<comment type="catalytic activity">
    <reaction evidence="1 7 8">
        <text>4-CDP-2-C-methyl-D-erythritol 2-phosphate = 2-C-methyl-D-erythritol 2,4-cyclic diphosphate + CMP</text>
        <dbReference type="Rhea" id="RHEA:23864"/>
        <dbReference type="ChEBI" id="CHEBI:57919"/>
        <dbReference type="ChEBI" id="CHEBI:58483"/>
        <dbReference type="ChEBI" id="CHEBI:60377"/>
        <dbReference type="EC" id="4.6.1.12"/>
    </reaction>
</comment>
<dbReference type="GO" id="GO:0046872">
    <property type="term" value="F:metal ion binding"/>
    <property type="evidence" value="ECO:0007669"/>
    <property type="project" value="UniProtKB-KW"/>
</dbReference>
<feature type="site" description="Transition state stabilizer" evidence="7">
    <location>
        <position position="135"/>
    </location>
</feature>
<evidence type="ECO:0000313" key="11">
    <source>
        <dbReference type="Proteomes" id="UP000589520"/>
    </source>
</evidence>
<dbReference type="Proteomes" id="UP000589520">
    <property type="component" value="Unassembled WGS sequence"/>
</dbReference>
<proteinExistence type="inferred from homology"/>
<evidence type="ECO:0000259" key="9">
    <source>
        <dbReference type="Pfam" id="PF02542"/>
    </source>
</evidence>
<comment type="caution">
    <text evidence="7">Lacks conserved residue(s) required for the propagation of feature annotation.</text>
</comment>
<feature type="site" description="Transition state stabilizer" evidence="7">
    <location>
        <position position="36"/>
    </location>
</feature>
<comment type="cofactor">
    <cofactor evidence="7">
        <name>a divalent metal cation</name>
        <dbReference type="ChEBI" id="CHEBI:60240"/>
    </cofactor>
    <text evidence="7">Binds 1 divalent metal cation per subunit.</text>
</comment>
<evidence type="ECO:0000256" key="1">
    <source>
        <dbReference type="ARBA" id="ARBA00000200"/>
    </source>
</evidence>
<evidence type="ECO:0000256" key="2">
    <source>
        <dbReference type="ARBA" id="ARBA00004709"/>
    </source>
</evidence>
<dbReference type="AlphaFoldDB" id="A0A7Y9TGH5"/>
<dbReference type="CDD" id="cd00554">
    <property type="entry name" value="MECDP_synthase"/>
    <property type="match status" value="1"/>
</dbReference>
<dbReference type="InterPro" id="IPR020555">
    <property type="entry name" value="MECDP_synthase_CS"/>
</dbReference>
<feature type="binding site" evidence="7">
    <location>
        <position position="12"/>
    </location>
    <ligand>
        <name>a divalent metal cation</name>
        <dbReference type="ChEBI" id="CHEBI:60240"/>
    </ligand>
</feature>
<keyword evidence="4 7" id="KW-0479">Metal-binding</keyword>
<feature type="domain" description="2-C-methyl-D-erythritol 2,4-cyclodiphosphate synthase" evidence="9">
    <location>
        <begin position="3"/>
        <end position="153"/>
    </location>
</feature>
<comment type="function">
    <text evidence="7">Involved in the biosynthesis of isopentenyl diphosphate (IPP) and dimethylallyl diphosphate (DMAPP), two major building blocks of isoprenoid compounds. Catalyzes the conversion of 4-diphosphocytidyl-2-C-methyl-D-erythritol 2-phosphate (CDP-ME2P) to 2-C-methyl-D-erythritol 2,4-cyclodiphosphate (ME-CPP) with a corresponding release of cytidine 5-monophosphate (CMP).</text>
</comment>
<keyword evidence="11" id="KW-1185">Reference proteome</keyword>
<evidence type="ECO:0000256" key="3">
    <source>
        <dbReference type="ARBA" id="ARBA00012579"/>
    </source>
</evidence>
<dbReference type="InterPro" id="IPR036571">
    <property type="entry name" value="MECDP_synthase_sf"/>
</dbReference>
<dbReference type="PANTHER" id="PTHR43181">
    <property type="entry name" value="2-C-METHYL-D-ERYTHRITOL 2,4-CYCLODIPHOSPHATE SYNTHASE, CHLOROPLASTIC"/>
    <property type="match status" value="1"/>
</dbReference>
<dbReference type="GO" id="GO:0019288">
    <property type="term" value="P:isopentenyl diphosphate biosynthetic process, methylerythritol 4-phosphate pathway"/>
    <property type="evidence" value="ECO:0007669"/>
    <property type="project" value="UniProtKB-UniRule"/>
</dbReference>
<comment type="similarity">
    <text evidence="7 8">Belongs to the IspF family.</text>
</comment>
<evidence type="ECO:0000256" key="5">
    <source>
        <dbReference type="ARBA" id="ARBA00023229"/>
    </source>
</evidence>
<feature type="binding site" evidence="7">
    <location>
        <begin position="10"/>
        <end position="12"/>
    </location>
    <ligand>
        <name>4-CDP-2-C-methyl-D-erythritol 2-phosphate</name>
        <dbReference type="ChEBI" id="CHEBI:57919"/>
    </ligand>
</feature>
<dbReference type="InterPro" id="IPR003526">
    <property type="entry name" value="MECDP_synthase"/>
</dbReference>
<dbReference type="HAMAP" id="MF_00107">
    <property type="entry name" value="IspF"/>
    <property type="match status" value="1"/>
</dbReference>
<dbReference type="PROSITE" id="PS01350">
    <property type="entry name" value="ISPF"/>
    <property type="match status" value="1"/>
</dbReference>
<feature type="binding site" evidence="7">
    <location>
        <position position="44"/>
    </location>
    <ligand>
        <name>a divalent metal cation</name>
        <dbReference type="ChEBI" id="CHEBI:60240"/>
    </ligand>
</feature>
<evidence type="ECO:0000313" key="10">
    <source>
        <dbReference type="EMBL" id="NYF79494.1"/>
    </source>
</evidence>
<comment type="pathway">
    <text evidence="2 7">Isoprenoid biosynthesis; isopentenyl diphosphate biosynthesis via DXP pathway; isopentenyl diphosphate from 1-deoxy-D-xylulose 5-phosphate: step 4/6.</text>
</comment>
<evidence type="ECO:0000256" key="4">
    <source>
        <dbReference type="ARBA" id="ARBA00022723"/>
    </source>
</evidence>
<feature type="binding site" evidence="7">
    <location>
        <begin position="58"/>
        <end position="60"/>
    </location>
    <ligand>
        <name>4-CDP-2-C-methyl-D-erythritol 2-phosphate</name>
        <dbReference type="ChEBI" id="CHEBI:57919"/>
    </ligand>
</feature>
<accession>A0A7Y9TGH5</accession>
<sequence length="209" mass="21836">MSMRIGYGFDSHAFKADVPLIIGGLSIEHPEGLAGHSDGDVLLHAITDALLGAVSAGDIGTFFPPSDPRWKGAASSVFLQTALEEVATAGYKIVNIDTVLVMAKPKIVPIAGELRESVARLLGVKPGEVGIKAKTPEGLNQDHVAVAHVTVLLESLNVPEPQSLRTIAAEANSDANAEIDLVVKGLVGDSRDVSALGRKLPSFDTDDLT</sequence>
<dbReference type="Pfam" id="PF02542">
    <property type="entry name" value="YgbB"/>
    <property type="match status" value="1"/>
</dbReference>
<dbReference type="GO" id="GO:0008685">
    <property type="term" value="F:2-C-methyl-D-erythritol 2,4-cyclodiphosphate synthase activity"/>
    <property type="evidence" value="ECO:0007669"/>
    <property type="project" value="UniProtKB-UniRule"/>
</dbReference>
<gene>
    <name evidence="7" type="primary">ispF</name>
    <name evidence="10" type="ORF">HDF17_001781</name>
</gene>
<dbReference type="Gene3D" id="3.30.1330.50">
    <property type="entry name" value="2-C-methyl-D-erythritol 2,4-cyclodiphosphate synthase"/>
    <property type="match status" value="1"/>
</dbReference>
<dbReference type="NCBIfam" id="TIGR00151">
    <property type="entry name" value="ispF"/>
    <property type="match status" value="1"/>
</dbReference>
<feature type="binding site" evidence="7">
    <location>
        <begin position="36"/>
        <end position="37"/>
    </location>
    <ligand>
        <name>4-CDP-2-C-methyl-D-erythritol 2-phosphate</name>
        <dbReference type="ChEBI" id="CHEBI:57919"/>
    </ligand>
</feature>
<dbReference type="EMBL" id="JACCCW010000001">
    <property type="protein sequence ID" value="NYF79494.1"/>
    <property type="molecule type" value="Genomic_DNA"/>
</dbReference>
<protein>
    <recommendedName>
        <fullName evidence="3 7">2-C-methyl-D-erythritol 2,4-cyclodiphosphate synthase</fullName>
        <shortName evidence="7">MECDP-synthase</shortName>
        <shortName evidence="7">MECPP-synthase</shortName>
        <shortName evidence="7">MECPS</shortName>
        <ecNumber evidence="3 7">4.6.1.12</ecNumber>
    </recommendedName>
</protein>
<dbReference type="UniPathway" id="UPA00056">
    <property type="reaction ID" value="UER00095"/>
</dbReference>
<feature type="binding site" evidence="7">
    <location>
        <position position="10"/>
    </location>
    <ligand>
        <name>a divalent metal cation</name>
        <dbReference type="ChEBI" id="CHEBI:60240"/>
    </ligand>
</feature>
<comment type="subunit">
    <text evidence="7">Homotrimer.</text>
</comment>
<dbReference type="GO" id="GO:0016114">
    <property type="term" value="P:terpenoid biosynthetic process"/>
    <property type="evidence" value="ECO:0007669"/>
    <property type="project" value="InterPro"/>
</dbReference>